<dbReference type="Gene3D" id="1.10.1740.10">
    <property type="match status" value="1"/>
</dbReference>
<dbReference type="GO" id="GO:0003677">
    <property type="term" value="F:DNA binding"/>
    <property type="evidence" value="ECO:0007669"/>
    <property type="project" value="UniProtKB-KW"/>
</dbReference>
<dbReference type="InterPro" id="IPR013249">
    <property type="entry name" value="RNA_pol_sigma70_r4_t2"/>
</dbReference>
<dbReference type="STRING" id="1469948.GCA_000732725_02044"/>
<accession>A0A4R1QW92</accession>
<evidence type="ECO:0000256" key="3">
    <source>
        <dbReference type="ARBA" id="ARBA00023082"/>
    </source>
</evidence>
<evidence type="ECO:0000256" key="5">
    <source>
        <dbReference type="ARBA" id="ARBA00023163"/>
    </source>
</evidence>
<dbReference type="AlphaFoldDB" id="A0A4R1QW92"/>
<keyword evidence="3" id="KW-0731">Sigma factor</keyword>
<keyword evidence="2" id="KW-0805">Transcription regulation</keyword>
<sequence length="200" mass="23409">MIAALINVTKVKGRKASGFIPAYKADTGLYCAVWGGVELDKQNMEQIYEENVSVVYKYLFCLTQDAYLAEELTQETFYQAIRGIQKFRGDCKISVWLCQIGKRLWYKELERRKKKTVSIDELTEKISEEDLEEQYLMKCDKVELFRKIYRLEGKVREVMYLRLTGELSFAEIGEIMGVTENWARVTFYRGKQKILKGEDS</sequence>
<dbReference type="GO" id="GO:0006352">
    <property type="term" value="P:DNA-templated transcription initiation"/>
    <property type="evidence" value="ECO:0007669"/>
    <property type="project" value="InterPro"/>
</dbReference>
<dbReference type="Gene3D" id="1.10.10.10">
    <property type="entry name" value="Winged helix-like DNA-binding domain superfamily/Winged helix DNA-binding domain"/>
    <property type="match status" value="1"/>
</dbReference>
<dbReference type="PANTHER" id="PTHR43133:SF8">
    <property type="entry name" value="RNA POLYMERASE SIGMA FACTOR HI_1459-RELATED"/>
    <property type="match status" value="1"/>
</dbReference>
<dbReference type="EMBL" id="SLUO01000008">
    <property type="protein sequence ID" value="TCL57541.1"/>
    <property type="molecule type" value="Genomic_DNA"/>
</dbReference>
<name>A0A4R1QW92_9FIRM</name>
<gene>
    <name evidence="8" type="ORF">EDD76_10876</name>
</gene>
<evidence type="ECO:0000313" key="9">
    <source>
        <dbReference type="Proteomes" id="UP000295718"/>
    </source>
</evidence>
<feature type="domain" description="RNA polymerase sigma-70 region 2" evidence="6">
    <location>
        <begin position="47"/>
        <end position="114"/>
    </location>
</feature>
<dbReference type="Proteomes" id="UP000295718">
    <property type="component" value="Unassembled WGS sequence"/>
</dbReference>
<protein>
    <submittedName>
        <fullName evidence="8">RNA polymerase sigma-70 factor (ECF subfamily)</fullName>
    </submittedName>
</protein>
<evidence type="ECO:0000313" key="8">
    <source>
        <dbReference type="EMBL" id="TCL57541.1"/>
    </source>
</evidence>
<keyword evidence="4" id="KW-0238">DNA-binding</keyword>
<dbReference type="GO" id="GO:0016987">
    <property type="term" value="F:sigma factor activity"/>
    <property type="evidence" value="ECO:0007669"/>
    <property type="project" value="UniProtKB-KW"/>
</dbReference>
<evidence type="ECO:0000259" key="7">
    <source>
        <dbReference type="Pfam" id="PF08281"/>
    </source>
</evidence>
<dbReference type="SUPFAM" id="SSF88946">
    <property type="entry name" value="Sigma2 domain of RNA polymerase sigma factors"/>
    <property type="match status" value="1"/>
</dbReference>
<dbReference type="InterPro" id="IPR013325">
    <property type="entry name" value="RNA_pol_sigma_r2"/>
</dbReference>
<dbReference type="InterPro" id="IPR036388">
    <property type="entry name" value="WH-like_DNA-bd_sf"/>
</dbReference>
<evidence type="ECO:0000256" key="1">
    <source>
        <dbReference type="ARBA" id="ARBA00010641"/>
    </source>
</evidence>
<dbReference type="NCBIfam" id="TIGR02937">
    <property type="entry name" value="sigma70-ECF"/>
    <property type="match status" value="1"/>
</dbReference>
<comment type="similarity">
    <text evidence="1">Belongs to the sigma-70 factor family. ECF subfamily.</text>
</comment>
<dbReference type="InterPro" id="IPR013324">
    <property type="entry name" value="RNA_pol_sigma_r3/r4-like"/>
</dbReference>
<proteinExistence type="inferred from homology"/>
<dbReference type="SUPFAM" id="SSF88659">
    <property type="entry name" value="Sigma3 and sigma4 domains of RNA polymerase sigma factors"/>
    <property type="match status" value="1"/>
</dbReference>
<dbReference type="PANTHER" id="PTHR43133">
    <property type="entry name" value="RNA POLYMERASE ECF-TYPE SIGMA FACTO"/>
    <property type="match status" value="1"/>
</dbReference>
<keyword evidence="5" id="KW-0804">Transcription</keyword>
<evidence type="ECO:0000256" key="4">
    <source>
        <dbReference type="ARBA" id="ARBA00023125"/>
    </source>
</evidence>
<dbReference type="Pfam" id="PF04542">
    <property type="entry name" value="Sigma70_r2"/>
    <property type="match status" value="1"/>
</dbReference>
<evidence type="ECO:0000256" key="2">
    <source>
        <dbReference type="ARBA" id="ARBA00023015"/>
    </source>
</evidence>
<comment type="caution">
    <text evidence="8">The sequence shown here is derived from an EMBL/GenBank/DDBJ whole genome shotgun (WGS) entry which is preliminary data.</text>
</comment>
<evidence type="ECO:0000259" key="6">
    <source>
        <dbReference type="Pfam" id="PF04542"/>
    </source>
</evidence>
<organism evidence="8 9">
    <name type="scientific">Kineothrix alysoides</name>
    <dbReference type="NCBI Taxonomy" id="1469948"/>
    <lineage>
        <taxon>Bacteria</taxon>
        <taxon>Bacillati</taxon>
        <taxon>Bacillota</taxon>
        <taxon>Clostridia</taxon>
        <taxon>Lachnospirales</taxon>
        <taxon>Lachnospiraceae</taxon>
        <taxon>Kineothrix</taxon>
    </lineage>
</organism>
<keyword evidence="9" id="KW-1185">Reference proteome</keyword>
<dbReference type="InterPro" id="IPR039425">
    <property type="entry name" value="RNA_pol_sigma-70-like"/>
</dbReference>
<dbReference type="InterPro" id="IPR014284">
    <property type="entry name" value="RNA_pol_sigma-70_dom"/>
</dbReference>
<dbReference type="Pfam" id="PF08281">
    <property type="entry name" value="Sigma70_r4_2"/>
    <property type="match status" value="1"/>
</dbReference>
<reference evidence="8 9" key="1">
    <citation type="submission" date="2019-03" db="EMBL/GenBank/DDBJ databases">
        <title>Genomic Encyclopedia of Type Strains, Phase IV (KMG-IV): sequencing the most valuable type-strain genomes for metagenomic binning, comparative biology and taxonomic classification.</title>
        <authorList>
            <person name="Goeker M."/>
        </authorList>
    </citation>
    <scope>NUCLEOTIDE SEQUENCE [LARGE SCALE GENOMIC DNA]</scope>
    <source>
        <strain evidence="8 9">DSM 100556</strain>
    </source>
</reference>
<feature type="domain" description="RNA polymerase sigma factor 70 region 4 type 2" evidence="7">
    <location>
        <begin position="150"/>
        <end position="194"/>
    </location>
</feature>
<dbReference type="RefSeq" id="WP_330373214.1">
    <property type="nucleotide sequence ID" value="NZ_JPNB01000001.1"/>
</dbReference>
<dbReference type="InterPro" id="IPR007627">
    <property type="entry name" value="RNA_pol_sigma70_r2"/>
</dbReference>